<keyword evidence="3" id="KW-1185">Reference proteome</keyword>
<proteinExistence type="predicted"/>
<dbReference type="PANTHER" id="PTHR34493">
    <property type="entry name" value="PROTEIN CBG13422-RELATED"/>
    <property type="match status" value="1"/>
</dbReference>
<dbReference type="PANTHER" id="PTHR34493:SF4">
    <property type="entry name" value="PROTEIN CBG13422"/>
    <property type="match status" value="1"/>
</dbReference>
<name>A0A016WZD5_9BILA</name>
<dbReference type="OrthoDB" id="5834955at2759"/>
<comment type="caution">
    <text evidence="2">The sequence shown here is derived from an EMBL/GenBank/DDBJ whole genome shotgun (WGS) entry which is preliminary data.</text>
</comment>
<dbReference type="STRING" id="53326.A0A016WZD5"/>
<dbReference type="EMBL" id="JARK01000056">
    <property type="protein sequence ID" value="EYC44602.1"/>
    <property type="molecule type" value="Genomic_DNA"/>
</dbReference>
<evidence type="ECO:0000259" key="1">
    <source>
        <dbReference type="Pfam" id="PF25096"/>
    </source>
</evidence>
<dbReference type="Proteomes" id="UP000024635">
    <property type="component" value="Unassembled WGS sequence"/>
</dbReference>
<dbReference type="InterPro" id="IPR056710">
    <property type="entry name" value="DUF7808"/>
</dbReference>
<evidence type="ECO:0000313" key="2">
    <source>
        <dbReference type="EMBL" id="EYC44602.1"/>
    </source>
</evidence>
<feature type="domain" description="DUF7808" evidence="1">
    <location>
        <begin position="69"/>
        <end position="202"/>
    </location>
</feature>
<reference evidence="3" key="1">
    <citation type="journal article" date="2015" name="Nat. Genet.">
        <title>The genome and transcriptome of the zoonotic hookworm Ancylostoma ceylanicum identify infection-specific gene families.</title>
        <authorList>
            <person name="Schwarz E.M."/>
            <person name="Hu Y."/>
            <person name="Antoshechkin I."/>
            <person name="Miller M.M."/>
            <person name="Sternberg P.W."/>
            <person name="Aroian R.V."/>
        </authorList>
    </citation>
    <scope>NUCLEOTIDE SEQUENCE</scope>
    <source>
        <strain evidence="3">HY135</strain>
    </source>
</reference>
<protein>
    <recommendedName>
        <fullName evidence="1">DUF7808 domain-containing protein</fullName>
    </recommendedName>
</protein>
<gene>
    <name evidence="2" type="primary">Acey_s0456.g1788</name>
    <name evidence="2" type="synonym">Acey-T05H10.3</name>
    <name evidence="2" type="ORF">Y032_0456g1788</name>
</gene>
<sequence>MLCEQACSVSEKRVSTSHIALIVQCRPVVSIRVRRLIRLVDQPDGISTTSDMLRYLLIAASSLAFAIAFHQYRELKCSTPTNTVRGGPDRAECQLILKEEELESGRPVPKGLGCWKEDHEGEEREYCDLVCPNSHTVFISYIDQGHRACFNYITYQIEKRAEERYLWRSGKCLNSTVNYRIGCKFDDPFDTQFKTDNEILARLRARARRA</sequence>
<organism evidence="2 3">
    <name type="scientific">Ancylostoma ceylanicum</name>
    <dbReference type="NCBI Taxonomy" id="53326"/>
    <lineage>
        <taxon>Eukaryota</taxon>
        <taxon>Metazoa</taxon>
        <taxon>Ecdysozoa</taxon>
        <taxon>Nematoda</taxon>
        <taxon>Chromadorea</taxon>
        <taxon>Rhabditida</taxon>
        <taxon>Rhabditina</taxon>
        <taxon>Rhabditomorpha</taxon>
        <taxon>Strongyloidea</taxon>
        <taxon>Ancylostomatidae</taxon>
        <taxon>Ancylostomatinae</taxon>
        <taxon>Ancylostoma</taxon>
    </lineage>
</organism>
<dbReference type="AlphaFoldDB" id="A0A016WZD5"/>
<accession>A0A016WZD5</accession>
<dbReference type="Pfam" id="PF25096">
    <property type="entry name" value="DUF7808"/>
    <property type="match status" value="1"/>
</dbReference>
<evidence type="ECO:0000313" key="3">
    <source>
        <dbReference type="Proteomes" id="UP000024635"/>
    </source>
</evidence>